<dbReference type="EMBL" id="JBHFPV010000001">
    <property type="protein sequence ID" value="MFH6602332.1"/>
    <property type="molecule type" value="Genomic_DNA"/>
</dbReference>
<name>A0ACC7LFU1_9FLAO</name>
<comment type="caution">
    <text evidence="1">The sequence shown here is derived from an EMBL/GenBank/DDBJ whole genome shotgun (WGS) entry which is preliminary data.</text>
</comment>
<keyword evidence="2" id="KW-1185">Reference proteome</keyword>
<protein>
    <submittedName>
        <fullName evidence="1">Uncharacterized protein</fullName>
    </submittedName>
</protein>
<gene>
    <name evidence="1" type="ORF">ACEZ3G_02505</name>
</gene>
<proteinExistence type="predicted"/>
<organism evidence="1 2">
    <name type="scientific">Meishania litoralis</name>
    <dbReference type="NCBI Taxonomy" id="3434685"/>
    <lineage>
        <taxon>Bacteria</taxon>
        <taxon>Pseudomonadati</taxon>
        <taxon>Bacteroidota</taxon>
        <taxon>Flavobacteriia</taxon>
        <taxon>Flavobacteriales</taxon>
        <taxon>Flavobacteriaceae</taxon>
        <taxon>Meishania</taxon>
    </lineage>
</organism>
<evidence type="ECO:0000313" key="1">
    <source>
        <dbReference type="EMBL" id="MFH6602332.1"/>
    </source>
</evidence>
<evidence type="ECO:0000313" key="2">
    <source>
        <dbReference type="Proteomes" id="UP001595191"/>
    </source>
</evidence>
<reference evidence="1" key="1">
    <citation type="submission" date="2024-09" db="EMBL/GenBank/DDBJ databases">
        <authorList>
            <person name="Liu J."/>
        </authorList>
    </citation>
    <scope>NUCLEOTIDE SEQUENCE</scope>
    <source>
        <strain evidence="1">NBU2967</strain>
    </source>
</reference>
<accession>A0ACC7LFU1</accession>
<sequence>MRLKSAFFLRMVLGIHVLSAQVDSMYPELPKSGKEMHDLIPDGWQVLSQASGDLNRDGYVDLAFAIQSPVKKTIQYTDDIENDTIVTSPRTLGIYFGKRNGKFKKVLQSNTLIINRKTPAMDEPFKGVYILPNGDLQLDFYIWPCRECTSWTSHEYLFRYQNRAFELIKYEENVTQRVSGEDIHYSVDFLNGSMKTITETRTEDDEREYLEEEVKFELQQLKSIKTLVKPFEWEFQQLRI</sequence>
<dbReference type="Proteomes" id="UP001595191">
    <property type="component" value="Unassembled WGS sequence"/>
</dbReference>